<dbReference type="Gene3D" id="3.30.40.10">
    <property type="entry name" value="Zinc/RING finger domain, C3HC4 (zinc finger)"/>
    <property type="match status" value="1"/>
</dbReference>
<evidence type="ECO:0000256" key="1">
    <source>
        <dbReference type="ARBA" id="ARBA00022723"/>
    </source>
</evidence>
<dbReference type="GO" id="GO:0008270">
    <property type="term" value="F:zinc ion binding"/>
    <property type="evidence" value="ECO:0007669"/>
    <property type="project" value="UniProtKB-KW"/>
</dbReference>
<keyword evidence="7" id="KW-1185">Reference proteome</keyword>
<dbReference type="InterPro" id="IPR001965">
    <property type="entry name" value="Znf_PHD"/>
</dbReference>
<feature type="domain" description="Zinc finger PHD-type" evidence="5">
    <location>
        <begin position="800"/>
        <end position="840"/>
    </location>
</feature>
<feature type="region of interest" description="Disordered" evidence="4">
    <location>
        <begin position="393"/>
        <end position="426"/>
    </location>
</feature>
<evidence type="ECO:0000256" key="3">
    <source>
        <dbReference type="ARBA" id="ARBA00022833"/>
    </source>
</evidence>
<dbReference type="EMBL" id="LGRX02021633">
    <property type="protein sequence ID" value="KAK3256463.1"/>
    <property type="molecule type" value="Genomic_DNA"/>
</dbReference>
<dbReference type="PROSITE" id="PS01359">
    <property type="entry name" value="ZF_PHD_1"/>
    <property type="match status" value="1"/>
</dbReference>
<keyword evidence="1" id="KW-0479">Metal-binding</keyword>
<dbReference type="InterPro" id="IPR013083">
    <property type="entry name" value="Znf_RING/FYVE/PHD"/>
</dbReference>
<sequence length="843" mass="91059">MVFEHALVYISLFATARSYRYRKLGSLLMAWLKRACVDRDLRFVVMGALRRAAPIWKHLGFQGPHVPVSQSELRTYMLPRGYTGTAATHIEHEGRHENGHQVASKRQCLTRAAPDGSVSTSWVTRHKRSRVAEGMREATGTADDLEGNDGAHVSRPGKRCAVEHAFLATEASRGTAARPDPSTPQRASGAIANHSRICGFCRGGEDPQYGAMQEVDGHTVHELCALWSPACHESDGGELRGVAKGVGFGGTIGATAWEDVKVYVAVIAAECQLDQAVFGLRCPKHAVPALPALPALQSVASTTDADTCRERLAGATVHAAGARSAGRLEVAMGGPEAAAPEDTRAAQAESTARKEIQDDGSAQPADGTVDAGARNRLAQDAVRTATRRVFRVRQVDSTAGGVEPARTRTSRAHRSPRGSDEPRGVVDVPNVARQCNDAVESCGNVAVRRDVPRIERGAEAEVKPDTAQTASQEPGVGMQVEQGLKNRVAEAAATRGSEGLRGAAFVEARIRNAVVQMATDDALDACDAMQNVMLRPSAPGTIVKMSFAGEGGEEHLEGHQHVSFKAAVPEITALQRRGGVEPRIGERYSRDTYTFITNDIVMCKAGVEADGTRSSDAWWPAIIREPLHKSKQRPLCEVKIFWCDHSPHSKRAYQINSTPVVVRYRALLKDKDGKPMFIPVEETSGSSTFNDGMLTYEFASQFCDLADELAALWDGGNAGLVGADEGSDEDGDLDGGAMVLPRQSAQEVVKTVMSTTASGREARHTRDYTDYRQMNSGSIAMRRAPKKRERRVGKEGNYETCCKCGQLGDLMCDFCMESYHLECIGSIEVPEGDWRCPACEAIP</sequence>
<gene>
    <name evidence="6" type="ORF">CYMTET_34401</name>
</gene>
<evidence type="ECO:0000313" key="6">
    <source>
        <dbReference type="EMBL" id="KAK3256463.1"/>
    </source>
</evidence>
<dbReference type="InterPro" id="IPR019786">
    <property type="entry name" value="Zinc_finger_PHD-type_CS"/>
</dbReference>
<dbReference type="Proteomes" id="UP001190700">
    <property type="component" value="Unassembled WGS sequence"/>
</dbReference>
<evidence type="ECO:0000256" key="2">
    <source>
        <dbReference type="ARBA" id="ARBA00022771"/>
    </source>
</evidence>
<dbReference type="SUPFAM" id="SSF55729">
    <property type="entry name" value="Acyl-CoA N-acyltransferases (Nat)"/>
    <property type="match status" value="1"/>
</dbReference>
<comment type="caution">
    <text evidence="6">The sequence shown here is derived from an EMBL/GenBank/DDBJ whole genome shotgun (WGS) entry which is preliminary data.</text>
</comment>
<dbReference type="Gene3D" id="3.40.630.30">
    <property type="match status" value="1"/>
</dbReference>
<dbReference type="PANTHER" id="PTHR46508:SF1">
    <property type="entry name" value="PHD FINGER FAMILY PROTEIN"/>
    <property type="match status" value="1"/>
</dbReference>
<dbReference type="AlphaFoldDB" id="A0AAE0FB66"/>
<keyword evidence="2" id="KW-0863">Zinc-finger</keyword>
<dbReference type="PANTHER" id="PTHR46508">
    <property type="entry name" value="PHD FINGER FAMILY PROTEIN"/>
    <property type="match status" value="1"/>
</dbReference>
<evidence type="ECO:0000259" key="5">
    <source>
        <dbReference type="SMART" id="SM00249"/>
    </source>
</evidence>
<evidence type="ECO:0000313" key="7">
    <source>
        <dbReference type="Proteomes" id="UP001190700"/>
    </source>
</evidence>
<feature type="region of interest" description="Disordered" evidence="4">
    <location>
        <begin position="332"/>
        <end position="380"/>
    </location>
</feature>
<dbReference type="InterPro" id="IPR011011">
    <property type="entry name" value="Znf_FYVE_PHD"/>
</dbReference>
<dbReference type="SMART" id="SM00249">
    <property type="entry name" value="PHD"/>
    <property type="match status" value="1"/>
</dbReference>
<name>A0AAE0FB66_9CHLO</name>
<evidence type="ECO:0000256" key="4">
    <source>
        <dbReference type="SAM" id="MobiDB-lite"/>
    </source>
</evidence>
<accession>A0AAE0FB66</accession>
<dbReference type="SUPFAM" id="SSF57903">
    <property type="entry name" value="FYVE/PHD zinc finger"/>
    <property type="match status" value="1"/>
</dbReference>
<protein>
    <recommendedName>
        <fullName evidence="5">Zinc finger PHD-type domain-containing protein</fullName>
    </recommendedName>
</protein>
<dbReference type="InterPro" id="IPR016181">
    <property type="entry name" value="Acyl_CoA_acyltransferase"/>
</dbReference>
<reference evidence="6 7" key="1">
    <citation type="journal article" date="2015" name="Genome Biol. Evol.">
        <title>Comparative Genomics of a Bacterivorous Green Alga Reveals Evolutionary Causalities and Consequences of Phago-Mixotrophic Mode of Nutrition.</title>
        <authorList>
            <person name="Burns J.A."/>
            <person name="Paasch A."/>
            <person name="Narechania A."/>
            <person name="Kim E."/>
        </authorList>
    </citation>
    <scope>NUCLEOTIDE SEQUENCE [LARGE SCALE GENOMIC DNA]</scope>
    <source>
        <strain evidence="6 7">PLY_AMNH</strain>
    </source>
</reference>
<proteinExistence type="predicted"/>
<keyword evidence="3" id="KW-0862">Zinc</keyword>
<organism evidence="6 7">
    <name type="scientific">Cymbomonas tetramitiformis</name>
    <dbReference type="NCBI Taxonomy" id="36881"/>
    <lineage>
        <taxon>Eukaryota</taxon>
        <taxon>Viridiplantae</taxon>
        <taxon>Chlorophyta</taxon>
        <taxon>Pyramimonadophyceae</taxon>
        <taxon>Pyramimonadales</taxon>
        <taxon>Pyramimonadaceae</taxon>
        <taxon>Cymbomonas</taxon>
    </lineage>
</organism>